<feature type="transmembrane region" description="Helical" evidence="1">
    <location>
        <begin position="221"/>
        <end position="241"/>
    </location>
</feature>
<keyword evidence="1" id="KW-0812">Transmembrane</keyword>
<feature type="transmembrane region" description="Helical" evidence="1">
    <location>
        <begin position="119"/>
        <end position="139"/>
    </location>
</feature>
<accession>A0A381YYX1</accession>
<feature type="transmembrane region" description="Helical" evidence="1">
    <location>
        <begin position="186"/>
        <end position="209"/>
    </location>
</feature>
<dbReference type="EMBL" id="UINC01019423">
    <property type="protein sequence ID" value="SVA82218.1"/>
    <property type="molecule type" value="Genomic_DNA"/>
</dbReference>
<proteinExistence type="predicted"/>
<feature type="transmembrane region" description="Helical" evidence="1">
    <location>
        <begin position="48"/>
        <end position="68"/>
    </location>
</feature>
<evidence type="ECO:0000256" key="1">
    <source>
        <dbReference type="SAM" id="Phobius"/>
    </source>
</evidence>
<dbReference type="AlphaFoldDB" id="A0A381YYX1"/>
<gene>
    <name evidence="2" type="ORF">METZ01_LOCUS135072</name>
</gene>
<keyword evidence="1" id="KW-1133">Transmembrane helix</keyword>
<evidence type="ECO:0000313" key="2">
    <source>
        <dbReference type="EMBL" id="SVA82218.1"/>
    </source>
</evidence>
<feature type="transmembrane region" description="Helical" evidence="1">
    <location>
        <begin position="17"/>
        <end position="36"/>
    </location>
</feature>
<organism evidence="2">
    <name type="scientific">marine metagenome</name>
    <dbReference type="NCBI Taxonomy" id="408172"/>
    <lineage>
        <taxon>unclassified sequences</taxon>
        <taxon>metagenomes</taxon>
        <taxon>ecological metagenomes</taxon>
    </lineage>
</organism>
<keyword evidence="1" id="KW-0472">Membrane</keyword>
<feature type="transmembrane region" description="Helical" evidence="1">
    <location>
        <begin position="293"/>
        <end position="314"/>
    </location>
</feature>
<protein>
    <submittedName>
        <fullName evidence="2">Uncharacterized protein</fullName>
    </submittedName>
</protein>
<reference evidence="2" key="1">
    <citation type="submission" date="2018-05" db="EMBL/GenBank/DDBJ databases">
        <authorList>
            <person name="Lanie J.A."/>
            <person name="Ng W.-L."/>
            <person name="Kazmierczak K.M."/>
            <person name="Andrzejewski T.M."/>
            <person name="Davidsen T.M."/>
            <person name="Wayne K.J."/>
            <person name="Tettelin H."/>
            <person name="Glass J.I."/>
            <person name="Rusch D."/>
            <person name="Podicherti R."/>
            <person name="Tsui H.-C.T."/>
            <person name="Winkler M.E."/>
        </authorList>
    </citation>
    <scope>NUCLEOTIDE SEQUENCE</scope>
</reference>
<name>A0A381YYX1_9ZZZZ</name>
<feature type="transmembrane region" description="Helical" evidence="1">
    <location>
        <begin position="88"/>
        <end position="107"/>
    </location>
</feature>
<sequence length="317" mass="33751">MEFIPSSGPHLHILLNHFPSVGVVVALGLFLAALYLKNTTLQRTSLVLFLLLGLLALPTYISGAAARWAIEGTIDISSDLIGAHQDAALLAFIFLGITGCLSWLALWQYRRTPGLSDRSVLSVLVLGFGIITLLLMTQVGNIGGHINHPEIGSAEEVLSAGIESGQTSLVEASVLNNPWAWPAMEAAHFIGMALGFGVVLLVALRVLGLARNIPFAAFHRLLPLGLLGFLVNVVTGMFFFIADSGRYVAMDGFPPKIILLTIGAVAIIYFTIFDDAWDLGGGDDAPVKAKVMAGLTILLWSGVIVFGRLLPYYGDGG</sequence>
<feature type="transmembrane region" description="Helical" evidence="1">
    <location>
        <begin position="253"/>
        <end position="272"/>
    </location>
</feature>